<organism evidence="2 3">
    <name type="scientific">Luethyella okanaganae</name>
    <dbReference type="NCBI Taxonomy" id="69372"/>
    <lineage>
        <taxon>Bacteria</taxon>
        <taxon>Bacillati</taxon>
        <taxon>Actinomycetota</taxon>
        <taxon>Actinomycetes</taxon>
        <taxon>Micrococcales</taxon>
        <taxon>Microbacteriaceae</taxon>
        <taxon>Luethyella</taxon>
    </lineage>
</organism>
<dbReference type="Proteomes" id="UP001596306">
    <property type="component" value="Unassembled WGS sequence"/>
</dbReference>
<accession>A0ABW1VJK4</accession>
<dbReference type="EMBL" id="JBHSTP010000006">
    <property type="protein sequence ID" value="MFC6357482.1"/>
    <property type="molecule type" value="Genomic_DNA"/>
</dbReference>
<comment type="caution">
    <text evidence="2">The sequence shown here is derived from an EMBL/GenBank/DDBJ whole genome shotgun (WGS) entry which is preliminary data.</text>
</comment>
<feature type="domain" description="Integrase catalytic" evidence="1">
    <location>
        <begin position="18"/>
        <end position="69"/>
    </location>
</feature>
<keyword evidence="3" id="KW-1185">Reference proteome</keyword>
<proteinExistence type="predicted"/>
<evidence type="ECO:0000313" key="2">
    <source>
        <dbReference type="EMBL" id="MFC6357482.1"/>
    </source>
</evidence>
<evidence type="ECO:0000259" key="1">
    <source>
        <dbReference type="Pfam" id="PF13683"/>
    </source>
</evidence>
<evidence type="ECO:0000313" key="3">
    <source>
        <dbReference type="Proteomes" id="UP001596306"/>
    </source>
</evidence>
<dbReference type="Pfam" id="PF13683">
    <property type="entry name" value="rve_3"/>
    <property type="match status" value="1"/>
</dbReference>
<protein>
    <submittedName>
        <fullName evidence="2">Integrase core domain-containing protein</fullName>
    </submittedName>
</protein>
<gene>
    <name evidence="2" type="ORF">ACFQB0_15345</name>
</gene>
<name>A0ABW1VJK4_9MICO</name>
<dbReference type="InterPro" id="IPR001584">
    <property type="entry name" value="Integrase_cat-core"/>
</dbReference>
<reference evidence="3" key="1">
    <citation type="journal article" date="2019" name="Int. J. Syst. Evol. Microbiol.">
        <title>The Global Catalogue of Microorganisms (GCM) 10K type strain sequencing project: providing services to taxonomists for standard genome sequencing and annotation.</title>
        <authorList>
            <consortium name="The Broad Institute Genomics Platform"/>
            <consortium name="The Broad Institute Genome Sequencing Center for Infectious Disease"/>
            <person name="Wu L."/>
            <person name="Ma J."/>
        </authorList>
    </citation>
    <scope>NUCLEOTIDE SEQUENCE [LARGE SCALE GENOMIC DNA]</scope>
    <source>
        <strain evidence="3">CCUG 43304</strain>
    </source>
</reference>
<sequence length="87" mass="9581">MAVPRALVGDLGGLGRHALTESQIGLYKTEPIRPSGPCRTIDQVEVATLDRVHWFNTERTHESIDNLTPIELEQTSYAQPANLEPAS</sequence>
<dbReference type="RefSeq" id="WP_386733312.1">
    <property type="nucleotide sequence ID" value="NZ_JBHSTP010000006.1"/>
</dbReference>